<accession>A0A1I7XI43</accession>
<evidence type="ECO:0000313" key="1">
    <source>
        <dbReference type="Proteomes" id="UP000095283"/>
    </source>
</evidence>
<reference evidence="2" key="1">
    <citation type="submission" date="2016-11" db="UniProtKB">
        <authorList>
            <consortium name="WormBaseParasite"/>
        </authorList>
    </citation>
    <scope>IDENTIFICATION</scope>
</reference>
<sequence length="70" mass="7981">MFRVKYLVHVRTDPLPDTIYQTRWSFTPSGLVSHSDDAIMIEADIRNISNRQKTGASDGLKNKKIFSNAK</sequence>
<protein>
    <submittedName>
        <fullName evidence="2">Transposase</fullName>
    </submittedName>
</protein>
<organism evidence="1 2">
    <name type="scientific">Heterorhabditis bacteriophora</name>
    <name type="common">Entomopathogenic nematode worm</name>
    <dbReference type="NCBI Taxonomy" id="37862"/>
    <lineage>
        <taxon>Eukaryota</taxon>
        <taxon>Metazoa</taxon>
        <taxon>Ecdysozoa</taxon>
        <taxon>Nematoda</taxon>
        <taxon>Chromadorea</taxon>
        <taxon>Rhabditida</taxon>
        <taxon>Rhabditina</taxon>
        <taxon>Rhabditomorpha</taxon>
        <taxon>Strongyloidea</taxon>
        <taxon>Heterorhabditidae</taxon>
        <taxon>Heterorhabditis</taxon>
    </lineage>
</organism>
<dbReference type="Proteomes" id="UP000095283">
    <property type="component" value="Unplaced"/>
</dbReference>
<evidence type="ECO:0000313" key="2">
    <source>
        <dbReference type="WBParaSite" id="Hba_17368"/>
    </source>
</evidence>
<proteinExistence type="predicted"/>
<name>A0A1I7XI43_HETBA</name>
<dbReference type="WBParaSite" id="Hba_17368">
    <property type="protein sequence ID" value="Hba_17368"/>
    <property type="gene ID" value="Hba_17368"/>
</dbReference>
<dbReference type="AlphaFoldDB" id="A0A1I7XI43"/>
<keyword evidence="1" id="KW-1185">Reference proteome</keyword>